<evidence type="ECO:0000259" key="6">
    <source>
        <dbReference type="Pfam" id="PF01509"/>
    </source>
</evidence>
<dbReference type="GO" id="GO:1990481">
    <property type="term" value="P:mRNA pseudouridine synthesis"/>
    <property type="evidence" value="ECO:0007669"/>
    <property type="project" value="TreeGrafter"/>
</dbReference>
<dbReference type="AlphaFoldDB" id="A0A511UXE7"/>
<protein>
    <recommendedName>
        <fullName evidence="5">tRNA pseudouridine synthase B</fullName>
        <ecNumber evidence="5">5.4.99.25</ecNumber>
    </recommendedName>
    <alternativeName>
        <fullName evidence="5">tRNA pseudouridine(55) synthase</fullName>
        <shortName evidence="5">Psi55 synthase</shortName>
    </alternativeName>
    <alternativeName>
        <fullName evidence="5">tRNA pseudouridylate synthase</fullName>
    </alternativeName>
    <alternativeName>
        <fullName evidence="5">tRNA-uridine isomerase</fullName>
    </alternativeName>
</protein>
<feature type="active site" description="Nucleophile" evidence="5">
    <location>
        <position position="38"/>
    </location>
</feature>
<dbReference type="Pfam" id="PF01509">
    <property type="entry name" value="TruB_N"/>
    <property type="match status" value="1"/>
</dbReference>
<dbReference type="InterPro" id="IPR032819">
    <property type="entry name" value="TruB_C"/>
</dbReference>
<dbReference type="EC" id="5.4.99.25" evidence="5"/>
<dbReference type="RefSeq" id="WP_146935762.1">
    <property type="nucleotide sequence ID" value="NZ_BJXW01000008.1"/>
</dbReference>
<dbReference type="InterPro" id="IPR014780">
    <property type="entry name" value="tRNA_psdUridine_synth_TruB"/>
</dbReference>
<dbReference type="GO" id="GO:0003723">
    <property type="term" value="F:RNA binding"/>
    <property type="evidence" value="ECO:0007669"/>
    <property type="project" value="InterPro"/>
</dbReference>
<dbReference type="NCBIfam" id="TIGR00431">
    <property type="entry name" value="TruB"/>
    <property type="match status" value="1"/>
</dbReference>
<comment type="similarity">
    <text evidence="2 5">Belongs to the pseudouridine synthase TruB family. Type 1 subfamily.</text>
</comment>
<evidence type="ECO:0000313" key="9">
    <source>
        <dbReference type="Proteomes" id="UP000321491"/>
    </source>
</evidence>
<comment type="catalytic activity">
    <reaction evidence="1 5">
        <text>uridine(55) in tRNA = pseudouridine(55) in tRNA</text>
        <dbReference type="Rhea" id="RHEA:42532"/>
        <dbReference type="Rhea" id="RHEA-COMP:10101"/>
        <dbReference type="Rhea" id="RHEA-COMP:10102"/>
        <dbReference type="ChEBI" id="CHEBI:65314"/>
        <dbReference type="ChEBI" id="CHEBI:65315"/>
        <dbReference type="EC" id="5.4.99.25"/>
    </reaction>
</comment>
<dbReference type="OrthoDB" id="9802309at2"/>
<organism evidence="8 9">
    <name type="scientific">Cerasibacillus quisquiliarum</name>
    <dbReference type="NCBI Taxonomy" id="227865"/>
    <lineage>
        <taxon>Bacteria</taxon>
        <taxon>Bacillati</taxon>
        <taxon>Bacillota</taxon>
        <taxon>Bacilli</taxon>
        <taxon>Bacillales</taxon>
        <taxon>Bacillaceae</taxon>
        <taxon>Cerasibacillus</taxon>
    </lineage>
</organism>
<dbReference type="PANTHER" id="PTHR13767">
    <property type="entry name" value="TRNA-PSEUDOURIDINE SYNTHASE"/>
    <property type="match status" value="1"/>
</dbReference>
<dbReference type="SUPFAM" id="SSF55120">
    <property type="entry name" value="Pseudouridine synthase"/>
    <property type="match status" value="1"/>
</dbReference>
<keyword evidence="4 5" id="KW-0413">Isomerase</keyword>
<feature type="domain" description="Pseudouridine synthase II N-terminal" evidence="6">
    <location>
        <begin position="23"/>
        <end position="174"/>
    </location>
</feature>
<dbReference type="FunFam" id="3.30.2350.10:FF:000011">
    <property type="entry name" value="tRNA pseudouridine synthase B"/>
    <property type="match status" value="1"/>
</dbReference>
<sequence>MDGILPLWKPKGMTSHDCVVRIRKMFKTKKVGHTGTLDPEVEGVLPICIGKATKIVPYLMETTKTYIAEVTLGVATETEDSHGKIIEQVDINEPPTVDKIDKTLESFIGKITQIPPMYSAVKVKGKRLYEYARENKKVERPKRNVYIYQITRKQVSDDCRRFSFEVVASKGTYIRTLCVDIGRKLGYPAHMSHLVRTESGGFYKEDCVTFSIIEQEIKTHSHSNLLVPMSEGLKHLQRITVDLKTKQRVLYGQKLPIPNQLTTDKPFTIFHENKLLAIYQKDANNPEQIRALRVLN</sequence>
<keyword evidence="3 5" id="KW-0819">tRNA processing</keyword>
<dbReference type="Pfam" id="PF16198">
    <property type="entry name" value="TruB_C_2"/>
    <property type="match status" value="1"/>
</dbReference>
<dbReference type="GO" id="GO:0031119">
    <property type="term" value="P:tRNA pseudouridine synthesis"/>
    <property type="evidence" value="ECO:0007669"/>
    <property type="project" value="UniProtKB-UniRule"/>
</dbReference>
<proteinExistence type="inferred from homology"/>
<evidence type="ECO:0000256" key="2">
    <source>
        <dbReference type="ARBA" id="ARBA00005642"/>
    </source>
</evidence>
<evidence type="ECO:0000256" key="4">
    <source>
        <dbReference type="ARBA" id="ARBA00023235"/>
    </source>
</evidence>
<evidence type="ECO:0000313" key="8">
    <source>
        <dbReference type="EMBL" id="GEN30471.1"/>
    </source>
</evidence>
<dbReference type="EMBL" id="BJXW01000008">
    <property type="protein sequence ID" value="GEN30471.1"/>
    <property type="molecule type" value="Genomic_DNA"/>
</dbReference>
<accession>A0A511UXE7</accession>
<dbReference type="InterPro" id="IPR002501">
    <property type="entry name" value="PsdUridine_synth_N"/>
</dbReference>
<dbReference type="PANTHER" id="PTHR13767:SF2">
    <property type="entry name" value="PSEUDOURIDYLATE SYNTHASE TRUB1"/>
    <property type="match status" value="1"/>
</dbReference>
<dbReference type="HAMAP" id="MF_01080">
    <property type="entry name" value="TruB_bact"/>
    <property type="match status" value="1"/>
</dbReference>
<dbReference type="GO" id="GO:0160148">
    <property type="term" value="F:tRNA pseudouridine(55) synthase activity"/>
    <property type="evidence" value="ECO:0007669"/>
    <property type="project" value="UniProtKB-EC"/>
</dbReference>
<name>A0A511UXE7_9BACI</name>
<evidence type="ECO:0000259" key="7">
    <source>
        <dbReference type="Pfam" id="PF16198"/>
    </source>
</evidence>
<dbReference type="Gene3D" id="3.30.2350.10">
    <property type="entry name" value="Pseudouridine synthase"/>
    <property type="match status" value="1"/>
</dbReference>
<dbReference type="InterPro" id="IPR020103">
    <property type="entry name" value="PsdUridine_synth_cat_dom_sf"/>
</dbReference>
<evidence type="ECO:0000256" key="1">
    <source>
        <dbReference type="ARBA" id="ARBA00000385"/>
    </source>
</evidence>
<comment type="caution">
    <text evidence="8">The sequence shown here is derived from an EMBL/GenBank/DDBJ whole genome shotgun (WGS) entry which is preliminary data.</text>
</comment>
<keyword evidence="9" id="KW-1185">Reference proteome</keyword>
<comment type="function">
    <text evidence="5">Responsible for synthesis of pseudouridine from uracil-55 in the psi GC loop of transfer RNAs.</text>
</comment>
<dbReference type="Proteomes" id="UP000321491">
    <property type="component" value="Unassembled WGS sequence"/>
</dbReference>
<reference evidence="8 9" key="1">
    <citation type="submission" date="2019-07" db="EMBL/GenBank/DDBJ databases">
        <title>Whole genome shotgun sequence of Cerasibacillus quisquiliarum NBRC 102429.</title>
        <authorList>
            <person name="Hosoyama A."/>
            <person name="Uohara A."/>
            <person name="Ohji S."/>
            <person name="Ichikawa N."/>
        </authorList>
    </citation>
    <scope>NUCLEOTIDE SEQUENCE [LARGE SCALE GENOMIC DNA]</scope>
    <source>
        <strain evidence="8 9">NBRC 102429</strain>
    </source>
</reference>
<feature type="domain" description="tRNA pseudouridylate synthase B C-terminal" evidence="7">
    <location>
        <begin position="175"/>
        <end position="229"/>
    </location>
</feature>
<dbReference type="CDD" id="cd02573">
    <property type="entry name" value="PseudoU_synth_EcTruB"/>
    <property type="match status" value="1"/>
</dbReference>
<evidence type="ECO:0000256" key="5">
    <source>
        <dbReference type="HAMAP-Rule" id="MF_01080"/>
    </source>
</evidence>
<gene>
    <name evidence="5 8" type="primary">truB</name>
    <name evidence="8" type="ORF">CQU01_07090</name>
</gene>
<evidence type="ECO:0000256" key="3">
    <source>
        <dbReference type="ARBA" id="ARBA00022694"/>
    </source>
</evidence>